<reference evidence="9 10" key="1">
    <citation type="journal article" date="2008" name="Nature">
        <title>The genome of the model beetle and pest Tribolium castaneum.</title>
        <authorList>
            <consortium name="Tribolium Genome Sequencing Consortium"/>
            <person name="Richards S."/>
            <person name="Gibbs R.A."/>
            <person name="Weinstock G.M."/>
            <person name="Brown S.J."/>
            <person name="Denell R."/>
            <person name="Beeman R.W."/>
            <person name="Gibbs R."/>
            <person name="Beeman R.W."/>
            <person name="Brown S.J."/>
            <person name="Bucher G."/>
            <person name="Friedrich M."/>
            <person name="Grimmelikhuijzen C.J."/>
            <person name="Klingler M."/>
            <person name="Lorenzen M."/>
            <person name="Richards S."/>
            <person name="Roth S."/>
            <person name="Schroder R."/>
            <person name="Tautz D."/>
            <person name="Zdobnov E.M."/>
            <person name="Muzny D."/>
            <person name="Gibbs R.A."/>
            <person name="Weinstock G.M."/>
            <person name="Attaway T."/>
            <person name="Bell S."/>
            <person name="Buhay C.J."/>
            <person name="Chandrabose M.N."/>
            <person name="Chavez D."/>
            <person name="Clerk-Blankenburg K.P."/>
            <person name="Cree A."/>
            <person name="Dao M."/>
            <person name="Davis C."/>
            <person name="Chacko J."/>
            <person name="Dinh H."/>
            <person name="Dugan-Rocha S."/>
            <person name="Fowler G."/>
            <person name="Garner T.T."/>
            <person name="Garnes J."/>
            <person name="Gnirke A."/>
            <person name="Hawes A."/>
            <person name="Hernandez J."/>
            <person name="Hines S."/>
            <person name="Holder M."/>
            <person name="Hume J."/>
            <person name="Jhangiani S.N."/>
            <person name="Joshi V."/>
            <person name="Khan Z.M."/>
            <person name="Jackson L."/>
            <person name="Kovar C."/>
            <person name="Kowis A."/>
            <person name="Lee S."/>
            <person name="Lewis L.R."/>
            <person name="Margolis J."/>
            <person name="Morgan M."/>
            <person name="Nazareth L.V."/>
            <person name="Nguyen N."/>
            <person name="Okwuonu G."/>
            <person name="Parker D."/>
            <person name="Richards S."/>
            <person name="Ruiz S.J."/>
            <person name="Santibanez J."/>
            <person name="Savard J."/>
            <person name="Scherer S.E."/>
            <person name="Schneider B."/>
            <person name="Sodergren E."/>
            <person name="Tautz D."/>
            <person name="Vattahil S."/>
            <person name="Villasana D."/>
            <person name="White C.S."/>
            <person name="Wright R."/>
            <person name="Park Y."/>
            <person name="Beeman R.W."/>
            <person name="Lord J."/>
            <person name="Oppert B."/>
            <person name="Lorenzen M."/>
            <person name="Brown S."/>
            <person name="Wang L."/>
            <person name="Savard J."/>
            <person name="Tautz D."/>
            <person name="Richards S."/>
            <person name="Weinstock G."/>
            <person name="Gibbs R.A."/>
            <person name="Liu Y."/>
            <person name="Worley K."/>
            <person name="Weinstock G."/>
            <person name="Elsik C.G."/>
            <person name="Reese J.T."/>
            <person name="Elhaik E."/>
            <person name="Landan G."/>
            <person name="Graur D."/>
            <person name="Arensburger P."/>
            <person name="Atkinson P."/>
            <person name="Beeman R.W."/>
            <person name="Beidler J."/>
            <person name="Brown S.J."/>
            <person name="Demuth J.P."/>
            <person name="Drury D.W."/>
            <person name="Du Y.Z."/>
            <person name="Fujiwara H."/>
            <person name="Lorenzen M."/>
            <person name="Maselli V."/>
            <person name="Osanai M."/>
            <person name="Park Y."/>
            <person name="Robertson H.M."/>
            <person name="Tu Z."/>
            <person name="Wang J.J."/>
            <person name="Wang S."/>
            <person name="Richards S."/>
            <person name="Song H."/>
            <person name="Zhang L."/>
            <person name="Sodergren E."/>
            <person name="Werner D."/>
            <person name="Stanke M."/>
            <person name="Morgenstern B."/>
            <person name="Solovyev V."/>
            <person name="Kosarev P."/>
            <person name="Brown G."/>
            <person name="Chen H.C."/>
            <person name="Ermolaeva O."/>
            <person name="Hlavina W."/>
            <person name="Kapustin Y."/>
            <person name="Kiryutin B."/>
            <person name="Kitts P."/>
            <person name="Maglott D."/>
            <person name="Pruitt K."/>
            <person name="Sapojnikov V."/>
            <person name="Souvorov A."/>
            <person name="Mackey A.J."/>
            <person name="Waterhouse R.M."/>
            <person name="Wyder S."/>
            <person name="Zdobnov E.M."/>
            <person name="Zdobnov E.M."/>
            <person name="Wyder S."/>
            <person name="Kriventseva E.V."/>
            <person name="Kadowaki T."/>
            <person name="Bork P."/>
            <person name="Aranda M."/>
            <person name="Bao R."/>
            <person name="Beermann A."/>
            <person name="Berns N."/>
            <person name="Bolognesi R."/>
            <person name="Bonneton F."/>
            <person name="Bopp D."/>
            <person name="Brown S.J."/>
            <person name="Bucher G."/>
            <person name="Butts T."/>
            <person name="Chaumot A."/>
            <person name="Denell R.E."/>
            <person name="Ferrier D.E."/>
            <person name="Friedrich M."/>
            <person name="Gordon C.M."/>
            <person name="Jindra M."/>
            <person name="Klingler M."/>
            <person name="Lan Q."/>
            <person name="Lattorff H.M."/>
            <person name="Laudet V."/>
            <person name="von Levetsow C."/>
            <person name="Liu Z."/>
            <person name="Lutz R."/>
            <person name="Lynch J.A."/>
            <person name="da Fonseca R.N."/>
            <person name="Posnien N."/>
            <person name="Reuter R."/>
            <person name="Roth S."/>
            <person name="Savard J."/>
            <person name="Schinko J.B."/>
            <person name="Schmitt C."/>
            <person name="Schoppmeier M."/>
            <person name="Schroder R."/>
            <person name="Shippy T.D."/>
            <person name="Simonnet F."/>
            <person name="Marques-Souza H."/>
            <person name="Tautz D."/>
            <person name="Tomoyasu Y."/>
            <person name="Trauner J."/>
            <person name="Van der Zee M."/>
            <person name="Vervoort M."/>
            <person name="Wittkopp N."/>
            <person name="Wimmer E.A."/>
            <person name="Yang X."/>
            <person name="Jones A.K."/>
            <person name="Sattelle D.B."/>
            <person name="Ebert P.R."/>
            <person name="Nelson D."/>
            <person name="Scott J.G."/>
            <person name="Beeman R.W."/>
            <person name="Muthukrishnan S."/>
            <person name="Kramer K.J."/>
            <person name="Arakane Y."/>
            <person name="Beeman R.W."/>
            <person name="Zhu Q."/>
            <person name="Hogenkamp D."/>
            <person name="Dixit R."/>
            <person name="Oppert B."/>
            <person name="Jiang H."/>
            <person name="Zou Z."/>
            <person name="Marshall J."/>
            <person name="Elpidina E."/>
            <person name="Vinokurov K."/>
            <person name="Oppert C."/>
            <person name="Zou Z."/>
            <person name="Evans J."/>
            <person name="Lu Z."/>
            <person name="Zhao P."/>
            <person name="Sumathipala N."/>
            <person name="Altincicek B."/>
            <person name="Vilcinskas A."/>
            <person name="Williams M."/>
            <person name="Hultmark D."/>
            <person name="Hetru C."/>
            <person name="Jiang H."/>
            <person name="Grimmelikhuijzen C.J."/>
            <person name="Hauser F."/>
            <person name="Cazzamali G."/>
            <person name="Williamson M."/>
            <person name="Park Y."/>
            <person name="Li B."/>
            <person name="Tanaka Y."/>
            <person name="Predel R."/>
            <person name="Neupert S."/>
            <person name="Schachtner J."/>
            <person name="Verleyen P."/>
            <person name="Raible F."/>
            <person name="Bork P."/>
            <person name="Friedrich M."/>
            <person name="Walden K.K."/>
            <person name="Robertson H.M."/>
            <person name="Angeli S."/>
            <person name="Foret S."/>
            <person name="Bucher G."/>
            <person name="Schuetz S."/>
            <person name="Maleszka R."/>
            <person name="Wimmer E.A."/>
            <person name="Beeman R.W."/>
            <person name="Lorenzen M."/>
            <person name="Tomoyasu Y."/>
            <person name="Miller S.C."/>
            <person name="Grossmann D."/>
            <person name="Bucher G."/>
        </authorList>
    </citation>
    <scope>NUCLEOTIDE SEQUENCE [LARGE SCALE GENOMIC DNA]</scope>
    <source>
        <strain evidence="9 10">Georgia GA2</strain>
    </source>
</reference>
<name>D2A500_TRICA</name>
<evidence type="ECO:0000313" key="10">
    <source>
        <dbReference type="Proteomes" id="UP000007266"/>
    </source>
</evidence>
<evidence type="ECO:0000313" key="9">
    <source>
        <dbReference type="EMBL" id="EFA05778.1"/>
    </source>
</evidence>
<comment type="subcellular location">
    <subcellularLocation>
        <location evidence="1 8">Cell membrane</location>
        <topology evidence="1 8">Multi-pass membrane protein</topology>
    </subcellularLocation>
</comment>
<feature type="transmembrane region" description="Helical" evidence="8">
    <location>
        <begin position="144"/>
        <end position="163"/>
    </location>
</feature>
<evidence type="ECO:0000256" key="4">
    <source>
        <dbReference type="ARBA" id="ARBA00022989"/>
    </source>
</evidence>
<protein>
    <recommendedName>
        <fullName evidence="8">Gustatory receptor</fullName>
    </recommendedName>
</protein>
<keyword evidence="2 8" id="KW-1003">Cell membrane</keyword>
<comment type="function">
    <text evidence="8">Gustatory receptor which mediates acceptance or avoidance behavior, depending on its substrates.</text>
</comment>
<evidence type="ECO:0000256" key="2">
    <source>
        <dbReference type="ARBA" id="ARBA00022475"/>
    </source>
</evidence>
<keyword evidence="10" id="KW-1185">Reference proteome</keyword>
<dbReference type="HOGENOM" id="CLU_060014_0_0_1"/>
<gene>
    <name evidence="9" type="primary">TcGr67</name>
    <name evidence="9" type="ORF">TcasGA2_TC030163</name>
</gene>
<keyword evidence="3 8" id="KW-0812">Transmembrane</keyword>
<dbReference type="PANTHER" id="PTHR21143:SF104">
    <property type="entry name" value="GUSTATORY RECEPTOR 8A-RELATED"/>
    <property type="match status" value="1"/>
</dbReference>
<dbReference type="GO" id="GO:0030425">
    <property type="term" value="C:dendrite"/>
    <property type="evidence" value="ECO:0000318"/>
    <property type="project" value="GO_Central"/>
</dbReference>
<dbReference type="AlphaFoldDB" id="D2A500"/>
<comment type="caution">
    <text evidence="8">Lacks conserved residue(s) required for the propagation of feature annotation.</text>
</comment>
<dbReference type="GO" id="GO:0007165">
    <property type="term" value="P:signal transduction"/>
    <property type="evidence" value="ECO:0007669"/>
    <property type="project" value="UniProtKB-KW"/>
</dbReference>
<feature type="transmembrane region" description="Helical" evidence="8">
    <location>
        <begin position="213"/>
        <end position="234"/>
    </location>
</feature>
<evidence type="ECO:0000256" key="1">
    <source>
        <dbReference type="ARBA" id="ARBA00004651"/>
    </source>
</evidence>
<reference evidence="9 10" key="2">
    <citation type="journal article" date="2010" name="Nucleic Acids Res.">
        <title>BeetleBase in 2010: revisions to provide comprehensive genomic information for Tribolium castaneum.</title>
        <authorList>
            <person name="Kim H.S."/>
            <person name="Murphy T."/>
            <person name="Xia J."/>
            <person name="Caragea D."/>
            <person name="Park Y."/>
            <person name="Beeman R.W."/>
            <person name="Lorenzen M.D."/>
            <person name="Butcher S."/>
            <person name="Manak J.R."/>
            <person name="Brown S.J."/>
        </authorList>
    </citation>
    <scope>GENOME REANNOTATION</scope>
    <source>
        <strain evidence="9 10">Georgia GA2</strain>
    </source>
</reference>
<comment type="similarity">
    <text evidence="8">Belongs to the insect chemoreceptor superfamily. Gustatory receptor (GR) family.</text>
</comment>
<feature type="transmembrane region" description="Helical" evidence="8">
    <location>
        <begin position="106"/>
        <end position="124"/>
    </location>
</feature>
<keyword evidence="5 8" id="KW-0472">Membrane</keyword>
<dbReference type="GO" id="GO:0005886">
    <property type="term" value="C:plasma membrane"/>
    <property type="evidence" value="ECO:0007669"/>
    <property type="project" value="UniProtKB-SubCell"/>
</dbReference>
<dbReference type="PhylomeDB" id="D2A500"/>
<keyword evidence="6 8" id="KW-0675">Receptor</keyword>
<dbReference type="Pfam" id="PF08395">
    <property type="entry name" value="7tm_7"/>
    <property type="match status" value="1"/>
</dbReference>
<feature type="transmembrane region" description="Helical" evidence="8">
    <location>
        <begin position="30"/>
        <end position="51"/>
    </location>
</feature>
<evidence type="ECO:0000256" key="8">
    <source>
        <dbReference type="RuleBase" id="RU363108"/>
    </source>
</evidence>
<evidence type="ECO:0000256" key="6">
    <source>
        <dbReference type="ARBA" id="ARBA00023170"/>
    </source>
</evidence>
<evidence type="ECO:0000256" key="3">
    <source>
        <dbReference type="ARBA" id="ARBA00022692"/>
    </source>
</evidence>
<evidence type="ECO:0000256" key="7">
    <source>
        <dbReference type="ARBA" id="ARBA00023224"/>
    </source>
</evidence>
<dbReference type="GO" id="GO:0030424">
    <property type="term" value="C:axon"/>
    <property type="evidence" value="ECO:0000318"/>
    <property type="project" value="GO_Central"/>
</dbReference>
<proteinExistence type="inferred from homology"/>
<dbReference type="GO" id="GO:0043025">
    <property type="term" value="C:neuronal cell body"/>
    <property type="evidence" value="ECO:0000318"/>
    <property type="project" value="GO_Central"/>
</dbReference>
<dbReference type="Proteomes" id="UP000007266">
    <property type="component" value="Linkage group 8"/>
</dbReference>
<dbReference type="InParanoid" id="D2A500"/>
<evidence type="ECO:0000256" key="5">
    <source>
        <dbReference type="ARBA" id="ARBA00023136"/>
    </source>
</evidence>
<dbReference type="FunCoup" id="D2A500">
    <property type="interactions" value="91"/>
</dbReference>
<dbReference type="GO" id="GO:0008049">
    <property type="term" value="P:male courtship behavior"/>
    <property type="evidence" value="ECO:0000318"/>
    <property type="project" value="GO_Central"/>
</dbReference>
<dbReference type="PANTHER" id="PTHR21143">
    <property type="entry name" value="INVERTEBRATE GUSTATORY RECEPTOR"/>
    <property type="match status" value="1"/>
</dbReference>
<dbReference type="GO" id="GO:0007635">
    <property type="term" value="P:chemosensory behavior"/>
    <property type="evidence" value="ECO:0000318"/>
    <property type="project" value="GO_Central"/>
</dbReference>
<sequence>MLEFLFKFGKFFAFTPPSLQIKAPTKSEKIWAFFIIFFHTVSLAIAMYYRAGYYSQYIHLNLVITAIIDSSLYILNIYIIVVSLTQRSDWLILIQSLGVTKKRTKFWWFLIFNLLFWTVIINMSYTFTTLHSWEFYKKYSNEYFLLYVQFLTSVLVCTILGKLKSRYESIKGVLIYHISRARKFNKSNFSLVFLQSLKYDLSVLKDGVDSFNVIFGWPFLLIFIFVSLQDLAYLDSFFKLKNPTVVLSNFLMMAMITLEIAVPIWLCDLVVLESEEILAASYRLQRYLNDKENSELEKFIKVAKANFPKFSAARFCLIERNTLYKIFETVSTVLIIMIQFNPDLKRNVN</sequence>
<keyword evidence="7 8" id="KW-0807">Transducer</keyword>
<dbReference type="EMBL" id="KQ971361">
    <property type="protein sequence ID" value="EFA05778.1"/>
    <property type="molecule type" value="Genomic_DNA"/>
</dbReference>
<organism evidence="9 10">
    <name type="scientific">Tribolium castaneum</name>
    <name type="common">Red flour beetle</name>
    <dbReference type="NCBI Taxonomy" id="7070"/>
    <lineage>
        <taxon>Eukaryota</taxon>
        <taxon>Metazoa</taxon>
        <taxon>Ecdysozoa</taxon>
        <taxon>Arthropoda</taxon>
        <taxon>Hexapoda</taxon>
        <taxon>Insecta</taxon>
        <taxon>Pterygota</taxon>
        <taxon>Neoptera</taxon>
        <taxon>Endopterygota</taxon>
        <taxon>Coleoptera</taxon>
        <taxon>Polyphaga</taxon>
        <taxon>Cucujiformia</taxon>
        <taxon>Tenebrionidae</taxon>
        <taxon>Tenebrionidae incertae sedis</taxon>
        <taxon>Tribolium</taxon>
    </lineage>
</organism>
<dbReference type="InterPro" id="IPR013604">
    <property type="entry name" value="7TM_chemorcpt"/>
</dbReference>
<feature type="transmembrane region" description="Helical" evidence="8">
    <location>
        <begin position="246"/>
        <end position="266"/>
    </location>
</feature>
<accession>D2A500</accession>
<keyword evidence="4 8" id="KW-1133">Transmembrane helix</keyword>
<dbReference type="GO" id="GO:0050909">
    <property type="term" value="P:sensory perception of taste"/>
    <property type="evidence" value="ECO:0007669"/>
    <property type="project" value="InterPro"/>
</dbReference>
<feature type="transmembrane region" description="Helical" evidence="8">
    <location>
        <begin position="57"/>
        <end position="85"/>
    </location>
</feature>